<feature type="non-terminal residue" evidence="6">
    <location>
        <position position="1"/>
    </location>
</feature>
<feature type="non-terminal residue" evidence="6">
    <location>
        <position position="63"/>
    </location>
</feature>
<dbReference type="InterPro" id="IPR039789">
    <property type="entry name" value="CYRI"/>
</dbReference>
<feature type="domain" description="CYRIA/CYRIB Rac1 binding" evidence="5">
    <location>
        <begin position="1"/>
        <end position="63"/>
    </location>
</feature>
<evidence type="ECO:0000256" key="2">
    <source>
        <dbReference type="ARBA" id="ARBA00005778"/>
    </source>
</evidence>
<evidence type="ECO:0000313" key="7">
    <source>
        <dbReference type="Proteomes" id="UP000194236"/>
    </source>
</evidence>
<dbReference type="EMBL" id="MUJZ01052997">
    <property type="protein sequence ID" value="OTF73128.1"/>
    <property type="molecule type" value="Genomic_DNA"/>
</dbReference>
<evidence type="ECO:0000256" key="4">
    <source>
        <dbReference type="ARBA" id="ARBA00023288"/>
    </source>
</evidence>
<dbReference type="Proteomes" id="UP000194236">
    <property type="component" value="Unassembled WGS sequence"/>
</dbReference>
<evidence type="ECO:0000259" key="5">
    <source>
        <dbReference type="Pfam" id="PF07159"/>
    </source>
</evidence>
<accession>A0A1Y3AZC4</accession>
<gene>
    <name evidence="6" type="ORF">BLA29_014503</name>
</gene>
<dbReference type="GO" id="GO:0016020">
    <property type="term" value="C:membrane"/>
    <property type="evidence" value="ECO:0007669"/>
    <property type="project" value="UniProtKB-SubCell"/>
</dbReference>
<name>A0A1Y3AZC4_EURMA</name>
<keyword evidence="4" id="KW-0449">Lipoprotein</keyword>
<comment type="caution">
    <text evidence="6">The sequence shown here is derived from an EMBL/GenBank/DDBJ whole genome shotgun (WGS) entry which is preliminary data.</text>
</comment>
<protein>
    <recommendedName>
        <fullName evidence="5">CYRIA/CYRIB Rac1 binding domain-containing protein</fullName>
    </recommendedName>
</protein>
<dbReference type="AlphaFoldDB" id="A0A1Y3AZC4"/>
<dbReference type="GO" id="GO:0030833">
    <property type="term" value="P:regulation of actin filament polymerization"/>
    <property type="evidence" value="ECO:0007669"/>
    <property type="project" value="InterPro"/>
</dbReference>
<reference evidence="6 7" key="1">
    <citation type="submission" date="2017-03" db="EMBL/GenBank/DDBJ databases">
        <title>Genome Survey of Euroglyphus maynei.</title>
        <authorList>
            <person name="Arlian L.G."/>
            <person name="Morgan M.S."/>
            <person name="Rider S.D."/>
        </authorList>
    </citation>
    <scope>NUCLEOTIDE SEQUENCE [LARGE SCALE GENOMIC DNA]</scope>
    <source>
        <strain evidence="6">Arlian Lab</strain>
        <tissue evidence="6">Whole body</tissue>
    </source>
</reference>
<evidence type="ECO:0000256" key="3">
    <source>
        <dbReference type="ARBA" id="ARBA00023136"/>
    </source>
</evidence>
<evidence type="ECO:0000256" key="1">
    <source>
        <dbReference type="ARBA" id="ARBA00004635"/>
    </source>
</evidence>
<comment type="subcellular location">
    <subcellularLocation>
        <location evidence="1">Membrane</location>
        <topology evidence="1">Lipid-anchor</topology>
    </subcellularLocation>
</comment>
<proteinExistence type="inferred from homology"/>
<dbReference type="GO" id="GO:0031267">
    <property type="term" value="F:small GTPase binding"/>
    <property type="evidence" value="ECO:0007669"/>
    <property type="project" value="InterPro"/>
</dbReference>
<dbReference type="InterPro" id="IPR009828">
    <property type="entry name" value="CYRIA/CYRIB_Rac1-bd"/>
</dbReference>
<evidence type="ECO:0000313" key="6">
    <source>
        <dbReference type="EMBL" id="OTF73128.1"/>
    </source>
</evidence>
<sequence length="63" mass="7333">AIDNPHNKELQLKTWNTVVPLVNRLKRFYEFALRLDETVMLLLGELCSDSMPPLKHLETQQAL</sequence>
<dbReference type="OrthoDB" id="60973at2759"/>
<comment type="similarity">
    <text evidence="2">Belongs to the CYRI family.</text>
</comment>
<keyword evidence="7" id="KW-1185">Reference proteome</keyword>
<dbReference type="PANTHER" id="PTHR12422">
    <property type="entry name" value="GH09096P"/>
    <property type="match status" value="1"/>
</dbReference>
<organism evidence="6 7">
    <name type="scientific">Euroglyphus maynei</name>
    <name type="common">Mayne's house dust mite</name>
    <dbReference type="NCBI Taxonomy" id="6958"/>
    <lineage>
        <taxon>Eukaryota</taxon>
        <taxon>Metazoa</taxon>
        <taxon>Ecdysozoa</taxon>
        <taxon>Arthropoda</taxon>
        <taxon>Chelicerata</taxon>
        <taxon>Arachnida</taxon>
        <taxon>Acari</taxon>
        <taxon>Acariformes</taxon>
        <taxon>Sarcoptiformes</taxon>
        <taxon>Astigmata</taxon>
        <taxon>Psoroptidia</taxon>
        <taxon>Analgoidea</taxon>
        <taxon>Pyroglyphidae</taxon>
        <taxon>Pyroglyphinae</taxon>
        <taxon>Euroglyphus</taxon>
    </lineage>
</organism>
<dbReference type="Pfam" id="PF07159">
    <property type="entry name" value="CYRIA-B_Rac1-bd"/>
    <property type="match status" value="1"/>
</dbReference>
<keyword evidence="3" id="KW-0472">Membrane</keyword>